<dbReference type="Proteomes" id="UP001218218">
    <property type="component" value="Unassembled WGS sequence"/>
</dbReference>
<dbReference type="EMBL" id="JARIHO010000005">
    <property type="protein sequence ID" value="KAJ7361233.1"/>
    <property type="molecule type" value="Genomic_DNA"/>
</dbReference>
<name>A0AAD7AKU6_9AGAR</name>
<proteinExistence type="predicted"/>
<keyword evidence="3" id="KW-1185">Reference proteome</keyword>
<protein>
    <submittedName>
        <fullName evidence="2">Uncharacterized protein</fullName>
    </submittedName>
</protein>
<reference evidence="2" key="1">
    <citation type="submission" date="2023-03" db="EMBL/GenBank/DDBJ databases">
        <title>Massive genome expansion in bonnet fungi (Mycena s.s.) driven by repeated elements and novel gene families across ecological guilds.</title>
        <authorList>
            <consortium name="Lawrence Berkeley National Laboratory"/>
            <person name="Harder C.B."/>
            <person name="Miyauchi S."/>
            <person name="Viragh M."/>
            <person name="Kuo A."/>
            <person name="Thoen E."/>
            <person name="Andreopoulos B."/>
            <person name="Lu D."/>
            <person name="Skrede I."/>
            <person name="Drula E."/>
            <person name="Henrissat B."/>
            <person name="Morin E."/>
            <person name="Kohler A."/>
            <person name="Barry K."/>
            <person name="LaButti K."/>
            <person name="Morin E."/>
            <person name="Salamov A."/>
            <person name="Lipzen A."/>
            <person name="Mereny Z."/>
            <person name="Hegedus B."/>
            <person name="Baldrian P."/>
            <person name="Stursova M."/>
            <person name="Weitz H."/>
            <person name="Taylor A."/>
            <person name="Grigoriev I.V."/>
            <person name="Nagy L.G."/>
            <person name="Martin F."/>
            <person name="Kauserud H."/>
        </authorList>
    </citation>
    <scope>NUCLEOTIDE SEQUENCE</scope>
    <source>
        <strain evidence="2">CBHHK002</strain>
    </source>
</reference>
<comment type="caution">
    <text evidence="2">The sequence shown here is derived from an EMBL/GenBank/DDBJ whole genome shotgun (WGS) entry which is preliminary data.</text>
</comment>
<organism evidence="2 3">
    <name type="scientific">Mycena albidolilacea</name>
    <dbReference type="NCBI Taxonomy" id="1033008"/>
    <lineage>
        <taxon>Eukaryota</taxon>
        <taxon>Fungi</taxon>
        <taxon>Dikarya</taxon>
        <taxon>Basidiomycota</taxon>
        <taxon>Agaricomycotina</taxon>
        <taxon>Agaricomycetes</taxon>
        <taxon>Agaricomycetidae</taxon>
        <taxon>Agaricales</taxon>
        <taxon>Marasmiineae</taxon>
        <taxon>Mycenaceae</taxon>
        <taxon>Mycena</taxon>
    </lineage>
</organism>
<dbReference type="AlphaFoldDB" id="A0AAD7AKU6"/>
<evidence type="ECO:0000313" key="2">
    <source>
        <dbReference type="EMBL" id="KAJ7361233.1"/>
    </source>
</evidence>
<gene>
    <name evidence="2" type="ORF">DFH08DRAFT_843518</name>
</gene>
<sequence length="330" mass="37712">MALPLSLRSILGFCFYAKTIPRWTPTRFYSAQAKTGADTPRRNPGPPRHVPSTYNPSLLVSRDYIDLSGRKYIDFGPKSRNKITRGAYYSQRQLATGQVVYRFPTQSTGFFYYSRDRDAAPLEGSIRFRVTSDNAPSSFNRGHDLLLPSRLPWQIALPQLACGKGYDRICDHLLEEKLVTVEQLSQCRAMFRHTKIHSQTVLFRLNQEFPVTFSRQLVLRVVGKVLHRLKWSDVFRDDAIHFPFTGSGFARFEPSTNPEYDGRRVVHLRITKIMNPVSITQKTTLLEPEAGQLLTRPGHGRIKPWAYDIDGKNTAVATALRALWDNSRIP</sequence>
<evidence type="ECO:0000256" key="1">
    <source>
        <dbReference type="SAM" id="MobiDB-lite"/>
    </source>
</evidence>
<evidence type="ECO:0000313" key="3">
    <source>
        <dbReference type="Proteomes" id="UP001218218"/>
    </source>
</evidence>
<feature type="region of interest" description="Disordered" evidence="1">
    <location>
        <begin position="32"/>
        <end position="53"/>
    </location>
</feature>
<accession>A0AAD7AKU6</accession>